<dbReference type="Proteomes" id="UP000524404">
    <property type="component" value="Unassembled WGS sequence"/>
</dbReference>
<gene>
    <name evidence="1" type="ORF">HNP25_000888</name>
</gene>
<dbReference type="AlphaFoldDB" id="A0A841ENC8"/>
<proteinExistence type="predicted"/>
<protein>
    <submittedName>
        <fullName evidence="1">Uncharacterized protein</fullName>
    </submittedName>
</protein>
<organism evidence="1 2">
    <name type="scientific">Arcicella rosea</name>
    <dbReference type="NCBI Taxonomy" id="502909"/>
    <lineage>
        <taxon>Bacteria</taxon>
        <taxon>Pseudomonadati</taxon>
        <taxon>Bacteroidota</taxon>
        <taxon>Cytophagia</taxon>
        <taxon>Cytophagales</taxon>
        <taxon>Flectobacillaceae</taxon>
        <taxon>Arcicella</taxon>
    </lineage>
</organism>
<dbReference type="PROSITE" id="PS51257">
    <property type="entry name" value="PROKAR_LIPOPROTEIN"/>
    <property type="match status" value="1"/>
</dbReference>
<reference evidence="1 2" key="1">
    <citation type="submission" date="2020-08" db="EMBL/GenBank/DDBJ databases">
        <title>Functional genomics of gut bacteria from endangered species of beetles.</title>
        <authorList>
            <person name="Carlos-Shanley C."/>
        </authorList>
    </citation>
    <scope>NUCLEOTIDE SEQUENCE [LARGE SCALE GENOMIC DNA]</scope>
    <source>
        <strain evidence="1 2">S00070</strain>
    </source>
</reference>
<accession>A0A841ENC8</accession>
<dbReference type="RefSeq" id="WP_184130868.1">
    <property type="nucleotide sequence ID" value="NZ_JACHKT010000004.1"/>
</dbReference>
<comment type="caution">
    <text evidence="1">The sequence shown here is derived from an EMBL/GenBank/DDBJ whole genome shotgun (WGS) entry which is preliminary data.</text>
</comment>
<dbReference type="EMBL" id="JACHKT010000004">
    <property type="protein sequence ID" value="MBB6002238.1"/>
    <property type="molecule type" value="Genomic_DNA"/>
</dbReference>
<evidence type="ECO:0000313" key="1">
    <source>
        <dbReference type="EMBL" id="MBB6002238.1"/>
    </source>
</evidence>
<evidence type="ECO:0000313" key="2">
    <source>
        <dbReference type="Proteomes" id="UP000524404"/>
    </source>
</evidence>
<name>A0A841ENC8_9BACT</name>
<sequence length="108" mass="12712">MKNTFQFLIFLSLFISCEQNKEIKPLNNKIGIDAVNYFKVIFTNIESVDTLSIIIKDKKEIKSSNVLPRFQEHFMYVDGEEYDLNHYNQSSVSVHQNKVTVFKLFLNK</sequence>
<keyword evidence="2" id="KW-1185">Reference proteome</keyword>